<dbReference type="PRINTS" id="PR00834">
    <property type="entry name" value="PROTEASES2C"/>
</dbReference>
<sequence>MTEEMPQHVGYRLRPVRPRRGPRTGRALVGMGLALSLALAGGAAGAVGAMSITGGTTAVTVANGVAAHTTISEIAANVQPSVVSITANSPGAQATGSGVVLRADGMIVTNDHVVADATGITVKFSDGKTSPARVVGTSADNDLAVIKASRVGQVVPATLGDSRNLAAGDTVVAIGSPLGLDGSVTAGIVSALNRAVQETGGAVIQNAIQTDAAINPGNSGGALADGTGAIVGINTAIATTGTEAGSIGVGFAIPAELVRTVTDQIITSSASVTD</sequence>
<dbReference type="InterPro" id="IPR001940">
    <property type="entry name" value="Peptidase_S1C"/>
</dbReference>
<name>A0A3N1DC24_9ACTN</name>
<keyword evidence="1 3" id="KW-0645">Protease</keyword>
<evidence type="ECO:0000256" key="1">
    <source>
        <dbReference type="ARBA" id="ARBA00022670"/>
    </source>
</evidence>
<evidence type="ECO:0000313" key="3">
    <source>
        <dbReference type="EMBL" id="ROO91082.1"/>
    </source>
</evidence>
<organism evidence="3 4">
    <name type="scientific">Actinocorallia herbida</name>
    <dbReference type="NCBI Taxonomy" id="58109"/>
    <lineage>
        <taxon>Bacteria</taxon>
        <taxon>Bacillati</taxon>
        <taxon>Actinomycetota</taxon>
        <taxon>Actinomycetes</taxon>
        <taxon>Streptosporangiales</taxon>
        <taxon>Thermomonosporaceae</taxon>
        <taxon>Actinocorallia</taxon>
    </lineage>
</organism>
<dbReference type="SUPFAM" id="SSF50494">
    <property type="entry name" value="Trypsin-like serine proteases"/>
    <property type="match status" value="1"/>
</dbReference>
<dbReference type="InterPro" id="IPR009003">
    <property type="entry name" value="Peptidase_S1_PA"/>
</dbReference>
<protein>
    <submittedName>
        <fullName evidence="3">Putative serine protease PepD</fullName>
    </submittedName>
</protein>
<dbReference type="AlphaFoldDB" id="A0A3N1DC24"/>
<dbReference type="Pfam" id="PF13365">
    <property type="entry name" value="Trypsin_2"/>
    <property type="match status" value="1"/>
</dbReference>
<dbReference type="PANTHER" id="PTHR43343">
    <property type="entry name" value="PEPTIDASE S12"/>
    <property type="match status" value="1"/>
</dbReference>
<dbReference type="RefSeq" id="WP_246053328.1">
    <property type="nucleotide sequence ID" value="NZ_RJKE01000001.1"/>
</dbReference>
<evidence type="ECO:0000256" key="2">
    <source>
        <dbReference type="ARBA" id="ARBA00022801"/>
    </source>
</evidence>
<dbReference type="InterPro" id="IPR051201">
    <property type="entry name" value="Chloro_Bact_Ser_Proteases"/>
</dbReference>
<accession>A0A3N1DC24</accession>
<gene>
    <name evidence="3" type="ORF">EDD29_8829</name>
</gene>
<dbReference type="Gene3D" id="2.40.10.120">
    <property type="match status" value="1"/>
</dbReference>
<keyword evidence="4" id="KW-1185">Reference proteome</keyword>
<dbReference type="GO" id="GO:0004252">
    <property type="term" value="F:serine-type endopeptidase activity"/>
    <property type="evidence" value="ECO:0007669"/>
    <property type="project" value="InterPro"/>
</dbReference>
<dbReference type="PANTHER" id="PTHR43343:SF3">
    <property type="entry name" value="PROTEASE DO-LIKE 8, CHLOROPLASTIC"/>
    <property type="match status" value="1"/>
</dbReference>
<reference evidence="3 4" key="1">
    <citation type="submission" date="2018-11" db="EMBL/GenBank/DDBJ databases">
        <title>Sequencing the genomes of 1000 actinobacteria strains.</title>
        <authorList>
            <person name="Klenk H.-P."/>
        </authorList>
    </citation>
    <scope>NUCLEOTIDE SEQUENCE [LARGE SCALE GENOMIC DNA]</scope>
    <source>
        <strain evidence="3 4">DSM 44254</strain>
    </source>
</reference>
<dbReference type="Proteomes" id="UP000272400">
    <property type="component" value="Unassembled WGS sequence"/>
</dbReference>
<dbReference type="EMBL" id="RJKE01000001">
    <property type="protein sequence ID" value="ROO91082.1"/>
    <property type="molecule type" value="Genomic_DNA"/>
</dbReference>
<dbReference type="GO" id="GO:0006508">
    <property type="term" value="P:proteolysis"/>
    <property type="evidence" value="ECO:0007669"/>
    <property type="project" value="UniProtKB-KW"/>
</dbReference>
<proteinExistence type="predicted"/>
<evidence type="ECO:0000313" key="4">
    <source>
        <dbReference type="Proteomes" id="UP000272400"/>
    </source>
</evidence>
<comment type="caution">
    <text evidence="3">The sequence shown here is derived from an EMBL/GenBank/DDBJ whole genome shotgun (WGS) entry which is preliminary data.</text>
</comment>
<keyword evidence="2" id="KW-0378">Hydrolase</keyword>